<name>A0A6B3L9L9_9BACT</name>
<dbReference type="AlphaFoldDB" id="A0A6B3L9L9"/>
<keyword evidence="2" id="KW-1185">Reference proteome</keyword>
<dbReference type="EMBL" id="CP066776">
    <property type="protein sequence ID" value="QQL44009.1"/>
    <property type="molecule type" value="Genomic_DNA"/>
</dbReference>
<dbReference type="Gene3D" id="1.25.40.10">
    <property type="entry name" value="Tetratricopeptide repeat domain"/>
    <property type="match status" value="2"/>
</dbReference>
<sequence length="499" mass="56495">MKWFLYGVIALLCSHAMAHDGAWNGKRWERERLFAGVAEGDPDALAEWAYCSSKVLLGIAYDEQLIYSRAKEAAERGSLFGRSLVGMCYQNGIAVEIDYEFSARVLNETMDQGCGYAAGWVGFLFSKGRGVMRDFDQVYEIAMTRVPEYARLRETLLASVQDDSTSSFFSPACTTDRWMESFGRTGDVNDALCSLYADAYSTRYYPGGIKLGVKDRMGVRMWDAAMLGHIVSVNQVAWTRINAGGHRYGSLLALNAGTAGQKEALRNLAVVSSRPYSRLDDRSREVLFITSEESGDDLWERACRAGFVDSYYTGNIAQKLYDLHIPKSPRRDYATQLMKRMINRGDPEGHRNLGYCLMYVHGWHRYHPVELNKKRGIAHLIYGSAESHDCECTLAWCYFKGGINDRFLDRVRGVALARATINRRGHGGCETKLRQWIKDEGAKLSAEEKKQVEDLLKRGFPRSDEFRRPAFELLKEVGDLPPNAKFVSAKPLREDEKWD</sequence>
<proteinExistence type="predicted"/>
<reference evidence="1 2" key="1">
    <citation type="submission" date="2020-12" db="EMBL/GenBank/DDBJ databases">
        <title>Sulforoseuscoccus oceanibium gen. nov., sp. nov., a representative of the phylum Verrucomicrobia with special cytoplasmic membrane, and proposal of Sulforoseuscoccusaceae fam. nov.</title>
        <authorList>
            <person name="Xi F."/>
        </authorList>
    </citation>
    <scope>NUCLEOTIDE SEQUENCE [LARGE SCALE GENOMIC DNA]</scope>
    <source>
        <strain evidence="1 2">T37</strain>
    </source>
</reference>
<dbReference type="KEGG" id="soa:G3M56_008885"/>
<dbReference type="InterPro" id="IPR011990">
    <property type="entry name" value="TPR-like_helical_dom_sf"/>
</dbReference>
<dbReference type="RefSeq" id="WP_164363418.1">
    <property type="nucleotide sequence ID" value="NZ_CP066776.1"/>
</dbReference>
<protein>
    <submittedName>
        <fullName evidence="1">Sel1 repeat family protein</fullName>
    </submittedName>
</protein>
<dbReference type="SUPFAM" id="SSF81901">
    <property type="entry name" value="HCP-like"/>
    <property type="match status" value="1"/>
</dbReference>
<evidence type="ECO:0000313" key="2">
    <source>
        <dbReference type="Proteomes" id="UP000475117"/>
    </source>
</evidence>
<accession>A0A6B3L9L9</accession>
<organism evidence="1 2">
    <name type="scientific">Sulfuriroseicoccus oceanibius</name>
    <dbReference type="NCBI Taxonomy" id="2707525"/>
    <lineage>
        <taxon>Bacteria</taxon>
        <taxon>Pseudomonadati</taxon>
        <taxon>Verrucomicrobiota</taxon>
        <taxon>Verrucomicrobiia</taxon>
        <taxon>Verrucomicrobiales</taxon>
        <taxon>Verrucomicrobiaceae</taxon>
        <taxon>Sulfuriroseicoccus</taxon>
    </lineage>
</organism>
<gene>
    <name evidence="1" type="ORF">G3M56_008885</name>
</gene>
<dbReference type="Proteomes" id="UP000475117">
    <property type="component" value="Chromosome"/>
</dbReference>
<evidence type="ECO:0000313" key="1">
    <source>
        <dbReference type="EMBL" id="QQL44009.1"/>
    </source>
</evidence>